<keyword evidence="2" id="KW-1185">Reference proteome</keyword>
<dbReference type="AlphaFoldDB" id="A0A2V1CZA0"/>
<protein>
    <submittedName>
        <fullName evidence="1">Uncharacterized protein</fullName>
    </submittedName>
</protein>
<name>A0A2V1CZA0_9PLEO</name>
<evidence type="ECO:0000313" key="1">
    <source>
        <dbReference type="EMBL" id="PVH91025.1"/>
    </source>
</evidence>
<evidence type="ECO:0000313" key="2">
    <source>
        <dbReference type="Proteomes" id="UP000244855"/>
    </source>
</evidence>
<dbReference type="EMBL" id="KZ805989">
    <property type="protein sequence ID" value="PVH91025.1"/>
    <property type="molecule type" value="Genomic_DNA"/>
</dbReference>
<accession>A0A2V1CZA0</accession>
<organism evidence="1 2">
    <name type="scientific">Periconia macrospinosa</name>
    <dbReference type="NCBI Taxonomy" id="97972"/>
    <lineage>
        <taxon>Eukaryota</taxon>
        <taxon>Fungi</taxon>
        <taxon>Dikarya</taxon>
        <taxon>Ascomycota</taxon>
        <taxon>Pezizomycotina</taxon>
        <taxon>Dothideomycetes</taxon>
        <taxon>Pleosporomycetidae</taxon>
        <taxon>Pleosporales</taxon>
        <taxon>Massarineae</taxon>
        <taxon>Periconiaceae</taxon>
        <taxon>Periconia</taxon>
    </lineage>
</organism>
<dbReference type="Proteomes" id="UP000244855">
    <property type="component" value="Unassembled WGS sequence"/>
</dbReference>
<sequence length="206" mass="23611">MSSPNTSQLIAKVKEFAGAGVKDQVKLYRENKEFRKVFIDVLGPAYPGLTFGPSPLYRFFREMHDPEDRTCCPDQTEQECVGSASQAEVFSQAPIRQRYYLIRELKHSPQVVKLIMYLPEIQQAEVFSSMFEDWERGDLADYNPKGAEKLLQICAKVQKAENWYSDGKICVATENFPKTRTCSFCKKEFTAVGYSNIRPWVTGHPM</sequence>
<reference evidence="1 2" key="1">
    <citation type="journal article" date="2018" name="Sci. Rep.">
        <title>Comparative genomics provides insights into the lifestyle and reveals functional heterogeneity of dark septate endophytic fungi.</title>
        <authorList>
            <person name="Knapp D.G."/>
            <person name="Nemeth J.B."/>
            <person name="Barry K."/>
            <person name="Hainaut M."/>
            <person name="Henrissat B."/>
            <person name="Johnson J."/>
            <person name="Kuo A."/>
            <person name="Lim J.H.P."/>
            <person name="Lipzen A."/>
            <person name="Nolan M."/>
            <person name="Ohm R.A."/>
            <person name="Tamas L."/>
            <person name="Grigoriev I.V."/>
            <person name="Spatafora J.W."/>
            <person name="Nagy L.G."/>
            <person name="Kovacs G.M."/>
        </authorList>
    </citation>
    <scope>NUCLEOTIDE SEQUENCE [LARGE SCALE GENOMIC DNA]</scope>
    <source>
        <strain evidence="1 2">DSE2036</strain>
    </source>
</reference>
<proteinExistence type="predicted"/>
<gene>
    <name evidence="1" type="ORF">DM02DRAFT_664422</name>
</gene>